<gene>
    <name evidence="2" type="ORF">C7S10_21305</name>
</gene>
<evidence type="ECO:0000313" key="2">
    <source>
        <dbReference type="EMBL" id="PUA79088.1"/>
    </source>
</evidence>
<sequence>MRTIVGGLSIPWDVQSIGTGGLLVTERDKARLSVVRKGKRRTVRFPRSSVWVSGETGLMSIAVDPRFAKTRRFWTCQGWQQGSAHDVRVSMWKLSANERKASLVRHVVTGLPTTSGRHGGCRVLLDADSKALYVGTGDAADPANPRTLTSLGGKVLRVDRRTGKAMPDNPFADASDPRQRLVYNYGHRNVQGLAQRADGSIVSIEHGSYRDDEVNAVLAGADYGWNPGPGYDESVPMTDQSLPGEQTEAIWTSGTPTIATSGAAWTSGDQWGAYADSLAVAALGGERLLLIRFDAGLAQMDVATPPALQRYGRLRSVTSLPNGDLLVTTSNAGNDDRILRVSPR</sequence>
<protein>
    <submittedName>
        <fullName evidence="2">Glucose dehydrogenase</fullName>
    </submittedName>
</protein>
<dbReference type="SUPFAM" id="SSF50952">
    <property type="entry name" value="Soluble quinoprotein glucose dehydrogenase"/>
    <property type="match status" value="1"/>
</dbReference>
<dbReference type="AlphaFoldDB" id="A0A2R7YRN8"/>
<dbReference type="Proteomes" id="UP000244867">
    <property type="component" value="Unassembled WGS sequence"/>
</dbReference>
<evidence type="ECO:0000313" key="3">
    <source>
        <dbReference type="Proteomes" id="UP000244867"/>
    </source>
</evidence>
<dbReference type="Gene3D" id="2.120.10.30">
    <property type="entry name" value="TolB, C-terminal domain"/>
    <property type="match status" value="1"/>
</dbReference>
<feature type="domain" description="Glucose/Sorbosone dehydrogenase" evidence="1">
    <location>
        <begin position="8"/>
        <end position="332"/>
    </location>
</feature>
<accession>A0A2R7YRN8</accession>
<dbReference type="PANTHER" id="PTHR19328:SF13">
    <property type="entry name" value="HIPL1 PROTEIN"/>
    <property type="match status" value="1"/>
</dbReference>
<comment type="caution">
    <text evidence="2">The sequence shown here is derived from an EMBL/GenBank/DDBJ whole genome shotgun (WGS) entry which is preliminary data.</text>
</comment>
<dbReference type="Pfam" id="PF07995">
    <property type="entry name" value="GSDH"/>
    <property type="match status" value="1"/>
</dbReference>
<dbReference type="OrthoDB" id="9770043at2"/>
<dbReference type="InterPro" id="IPR011041">
    <property type="entry name" value="Quinoprot_gluc/sorb_DH_b-prop"/>
</dbReference>
<dbReference type="InterPro" id="IPR011042">
    <property type="entry name" value="6-blade_b-propeller_TolB-like"/>
</dbReference>
<reference evidence="2 3" key="1">
    <citation type="submission" date="2018-03" db="EMBL/GenBank/DDBJ databases">
        <authorList>
            <person name="Keele B.F."/>
        </authorList>
    </citation>
    <scope>NUCLEOTIDE SEQUENCE [LARGE SCALE GENOMIC DNA]</scope>
    <source>
        <strain evidence="2 3">IB-3</strain>
    </source>
</reference>
<dbReference type="PANTHER" id="PTHR19328">
    <property type="entry name" value="HEDGEHOG-INTERACTING PROTEIN"/>
    <property type="match status" value="1"/>
</dbReference>
<organism evidence="2 3">
    <name type="scientific">Nocardioides currus</name>
    <dbReference type="NCBI Taxonomy" id="2133958"/>
    <lineage>
        <taxon>Bacteria</taxon>
        <taxon>Bacillati</taxon>
        <taxon>Actinomycetota</taxon>
        <taxon>Actinomycetes</taxon>
        <taxon>Propionibacteriales</taxon>
        <taxon>Nocardioidaceae</taxon>
        <taxon>Nocardioides</taxon>
    </lineage>
</organism>
<evidence type="ECO:0000259" key="1">
    <source>
        <dbReference type="Pfam" id="PF07995"/>
    </source>
</evidence>
<dbReference type="EMBL" id="PYXZ01000013">
    <property type="protein sequence ID" value="PUA79088.1"/>
    <property type="molecule type" value="Genomic_DNA"/>
</dbReference>
<keyword evidence="3" id="KW-1185">Reference proteome</keyword>
<name>A0A2R7YRN8_9ACTN</name>
<dbReference type="InterPro" id="IPR012938">
    <property type="entry name" value="Glc/Sorbosone_DH"/>
</dbReference>
<proteinExistence type="predicted"/>